<dbReference type="EMBL" id="CP109546">
    <property type="protein sequence ID" value="WTZ11692.1"/>
    <property type="molecule type" value="Genomic_DNA"/>
</dbReference>
<reference evidence="1" key="1">
    <citation type="submission" date="2022-10" db="EMBL/GenBank/DDBJ databases">
        <title>The complete genomes of actinobacterial strains from the NBC collection.</title>
        <authorList>
            <person name="Joergensen T.S."/>
            <person name="Alvarez Arevalo M."/>
            <person name="Sterndorff E.B."/>
            <person name="Faurdal D."/>
            <person name="Vuksanovic O."/>
            <person name="Mourched A.-S."/>
            <person name="Charusanti P."/>
            <person name="Shaw S."/>
            <person name="Blin K."/>
            <person name="Weber T."/>
        </authorList>
    </citation>
    <scope>NUCLEOTIDE SEQUENCE</scope>
    <source>
        <strain evidence="1">NBC_01393</strain>
    </source>
</reference>
<sequence length="76" mass="8196">MGEVAPAHGGDRPALHPVPDWGREFAAVLNLKDGRALHARDSTGYRGKGRLGPLLRTPPLTRAQLTKLIQNPALPK</sequence>
<gene>
    <name evidence="1" type="ORF">OG699_29185</name>
</gene>
<organism evidence="1">
    <name type="scientific">Streptomyces sp. NBC_01393</name>
    <dbReference type="NCBI Taxonomy" id="2903851"/>
    <lineage>
        <taxon>Bacteria</taxon>
        <taxon>Bacillati</taxon>
        <taxon>Actinomycetota</taxon>
        <taxon>Actinomycetes</taxon>
        <taxon>Kitasatosporales</taxon>
        <taxon>Streptomycetaceae</taxon>
        <taxon>Streptomyces</taxon>
    </lineage>
</organism>
<name>A0AAU3I2R2_9ACTN</name>
<evidence type="ECO:0000313" key="1">
    <source>
        <dbReference type="EMBL" id="WTZ11692.1"/>
    </source>
</evidence>
<protein>
    <submittedName>
        <fullName evidence="1">Uncharacterized protein</fullName>
    </submittedName>
</protein>
<dbReference type="AlphaFoldDB" id="A0AAU3I2R2"/>
<accession>A0AAU3I2R2</accession>
<proteinExistence type="predicted"/>